<keyword evidence="1" id="KW-1133">Transmembrane helix</keyword>
<dbReference type="Proteomes" id="UP000009231">
    <property type="component" value="Chromosome"/>
</dbReference>
<sequence>MKKSGIEINFLYMCGVFSVKGSGRSMKKLFLLKNTIKTYIYYNIQKIIRNNLILYFIFYFNNLITVFLTPQNLYSRWSTSPQNLYSKWSTSGVHLLENAHKMGSDGVHLLEEGAF</sequence>
<dbReference type="STRING" id="868131.MSWAN_1687"/>
<dbReference type="EMBL" id="CP002772">
    <property type="protein sequence ID" value="AEG18698.1"/>
    <property type="molecule type" value="Genomic_DNA"/>
</dbReference>
<keyword evidence="1" id="KW-0812">Transmembrane</keyword>
<dbReference type="RefSeq" id="WP_013826197.1">
    <property type="nucleotide sequence ID" value="NC_015574.1"/>
</dbReference>
<dbReference type="AlphaFoldDB" id="F6D3A6"/>
<protein>
    <submittedName>
        <fullName evidence="2">Uncharacterized protein</fullName>
    </submittedName>
</protein>
<gene>
    <name evidence="2" type="ordered locus">MSWAN_1687</name>
</gene>
<evidence type="ECO:0000313" key="3">
    <source>
        <dbReference type="Proteomes" id="UP000009231"/>
    </source>
</evidence>
<dbReference type="GeneID" id="10669197"/>
<feature type="transmembrane region" description="Helical" evidence="1">
    <location>
        <begin position="52"/>
        <end position="70"/>
    </location>
</feature>
<dbReference type="KEGG" id="mew:MSWAN_1687"/>
<keyword evidence="3" id="KW-1185">Reference proteome</keyword>
<accession>F6D3A6</accession>
<organism evidence="2 3">
    <name type="scientific">Methanobacterium paludis (strain DSM 25820 / JCM 18151 / SWAN1)</name>
    <dbReference type="NCBI Taxonomy" id="868131"/>
    <lineage>
        <taxon>Archaea</taxon>
        <taxon>Methanobacteriati</taxon>
        <taxon>Methanobacteriota</taxon>
        <taxon>Methanomada group</taxon>
        <taxon>Methanobacteria</taxon>
        <taxon>Methanobacteriales</taxon>
        <taxon>Methanobacteriaceae</taxon>
        <taxon>Methanobacterium</taxon>
    </lineage>
</organism>
<evidence type="ECO:0000313" key="2">
    <source>
        <dbReference type="EMBL" id="AEG18698.1"/>
    </source>
</evidence>
<evidence type="ECO:0000256" key="1">
    <source>
        <dbReference type="SAM" id="Phobius"/>
    </source>
</evidence>
<name>F6D3A6_METPW</name>
<dbReference type="HOGENOM" id="CLU_2103538_0_0_2"/>
<proteinExistence type="predicted"/>
<keyword evidence="1" id="KW-0472">Membrane</keyword>
<reference evidence="2 3" key="1">
    <citation type="journal article" date="2014" name="Int. J. Syst. Evol. Microbiol.">
        <title>Methanobacterium paludis sp. nov. and a novel strain of Methanobacterium lacus isolated from northern peatlands.</title>
        <authorList>
            <person name="Cadillo-Quiroz H."/>
            <person name="Brauer S.L."/>
            <person name="Goodson N."/>
            <person name="Yavitt J.B."/>
            <person name="Zinder S.H."/>
        </authorList>
    </citation>
    <scope>NUCLEOTIDE SEQUENCE [LARGE SCALE GENOMIC DNA]</scope>
    <source>
        <strain evidence="3">DSM 25820 / JCM 18151 / SWAN1</strain>
    </source>
</reference>